<evidence type="ECO:0000256" key="1">
    <source>
        <dbReference type="SAM" id="Phobius"/>
    </source>
</evidence>
<accession>A0A810LAX3</accession>
<feature type="transmembrane region" description="Helical" evidence="1">
    <location>
        <begin position="33"/>
        <end position="54"/>
    </location>
</feature>
<reference evidence="2" key="1">
    <citation type="submission" date="2020-08" db="EMBL/GenBank/DDBJ databases">
        <title>Whole genome shotgun sequence of Actinocatenispora sera NBRC 101916.</title>
        <authorList>
            <person name="Komaki H."/>
            <person name="Tamura T."/>
        </authorList>
    </citation>
    <scope>NUCLEOTIDE SEQUENCE</scope>
    <source>
        <strain evidence="2">NBRC 101916</strain>
    </source>
</reference>
<keyword evidence="3" id="KW-1185">Reference proteome</keyword>
<protein>
    <submittedName>
        <fullName evidence="2">Uncharacterized protein</fullName>
    </submittedName>
</protein>
<gene>
    <name evidence="2" type="ORF">Asera_61330</name>
</gene>
<keyword evidence="1" id="KW-0472">Membrane</keyword>
<dbReference type="AlphaFoldDB" id="A0A810LAX3"/>
<keyword evidence="1" id="KW-0812">Transmembrane</keyword>
<feature type="transmembrane region" description="Helical" evidence="1">
    <location>
        <begin position="74"/>
        <end position="97"/>
    </location>
</feature>
<organism evidence="2 3">
    <name type="scientific">Actinocatenispora sera</name>
    <dbReference type="NCBI Taxonomy" id="390989"/>
    <lineage>
        <taxon>Bacteria</taxon>
        <taxon>Bacillati</taxon>
        <taxon>Actinomycetota</taxon>
        <taxon>Actinomycetes</taxon>
        <taxon>Micromonosporales</taxon>
        <taxon>Micromonosporaceae</taxon>
        <taxon>Actinocatenispora</taxon>
    </lineage>
</organism>
<feature type="transmembrane region" description="Helical" evidence="1">
    <location>
        <begin position="109"/>
        <end position="136"/>
    </location>
</feature>
<proteinExistence type="predicted"/>
<evidence type="ECO:0000313" key="3">
    <source>
        <dbReference type="Proteomes" id="UP000680750"/>
    </source>
</evidence>
<dbReference type="KEGG" id="aser:Asera_61330"/>
<evidence type="ECO:0000313" key="2">
    <source>
        <dbReference type="EMBL" id="BCJ32025.1"/>
    </source>
</evidence>
<keyword evidence="1" id="KW-1133">Transmembrane helix</keyword>
<dbReference type="EMBL" id="AP023354">
    <property type="protein sequence ID" value="BCJ32025.1"/>
    <property type="molecule type" value="Genomic_DNA"/>
</dbReference>
<name>A0A810LAX3_9ACTN</name>
<sequence length="186" mass="19673">MEPGGYLAIMAYQPYQPATAAPMHSRPRGVTGAAIALILSGGASFVCAAIWMAAGLSELHDEVQEVSFGGSDVVAYVILFSPVLTVFLSPATIIGGVQMLRRRNRRLSTVGAVLAIVPFTGCCLLAGIPCGIYALFVLRRPDTMAWYRSGTVLQQPPPADPYGQYGYGPGQYGPGQYGPGPHGPWQ</sequence>
<dbReference type="Proteomes" id="UP000680750">
    <property type="component" value="Chromosome"/>
</dbReference>